<dbReference type="InterPro" id="IPR011029">
    <property type="entry name" value="DEATH-like_dom_sf"/>
</dbReference>
<dbReference type="Proteomes" id="UP000007879">
    <property type="component" value="Unassembled WGS sequence"/>
</dbReference>
<proteinExistence type="predicted"/>
<dbReference type="GeneID" id="109587752"/>
<dbReference type="Gene3D" id="1.10.533.10">
    <property type="entry name" value="Death Domain, Fas"/>
    <property type="match status" value="1"/>
</dbReference>
<reference evidence="1" key="2">
    <citation type="submission" date="2024-06" db="UniProtKB">
        <authorList>
            <consortium name="EnsemblMetazoa"/>
        </authorList>
    </citation>
    <scope>IDENTIFICATION</scope>
</reference>
<dbReference type="RefSeq" id="XP_019859535.1">
    <property type="nucleotide sequence ID" value="XM_020003976.1"/>
</dbReference>
<evidence type="ECO:0000313" key="2">
    <source>
        <dbReference type="Proteomes" id="UP000007879"/>
    </source>
</evidence>
<dbReference type="AlphaFoldDB" id="A0AAN0JR42"/>
<name>A0AAN0JR42_AMPQE</name>
<reference evidence="2" key="1">
    <citation type="journal article" date="2010" name="Nature">
        <title>The Amphimedon queenslandica genome and the evolution of animal complexity.</title>
        <authorList>
            <person name="Srivastava M."/>
            <person name="Simakov O."/>
            <person name="Chapman J."/>
            <person name="Fahey B."/>
            <person name="Gauthier M.E."/>
            <person name="Mitros T."/>
            <person name="Richards G.S."/>
            <person name="Conaco C."/>
            <person name="Dacre M."/>
            <person name="Hellsten U."/>
            <person name="Larroux C."/>
            <person name="Putnam N.H."/>
            <person name="Stanke M."/>
            <person name="Adamska M."/>
            <person name="Darling A."/>
            <person name="Degnan S.M."/>
            <person name="Oakley T.H."/>
            <person name="Plachetzki D.C."/>
            <person name="Zhai Y."/>
            <person name="Adamski M."/>
            <person name="Calcino A."/>
            <person name="Cummins S.F."/>
            <person name="Goodstein D.M."/>
            <person name="Harris C."/>
            <person name="Jackson D.J."/>
            <person name="Leys S.P."/>
            <person name="Shu S."/>
            <person name="Woodcroft B.J."/>
            <person name="Vervoort M."/>
            <person name="Kosik K.S."/>
            <person name="Manning G."/>
            <person name="Degnan B.M."/>
            <person name="Rokhsar D.S."/>
        </authorList>
    </citation>
    <scope>NUCLEOTIDE SEQUENCE [LARGE SCALE GENOMIC DNA]</scope>
</reference>
<evidence type="ECO:0000313" key="1">
    <source>
        <dbReference type="EnsemblMetazoa" id="XP_019859535.1"/>
    </source>
</evidence>
<evidence type="ECO:0008006" key="3">
    <source>
        <dbReference type="Google" id="ProtNLM"/>
    </source>
</evidence>
<dbReference type="EnsemblMetazoa" id="XM_020003976.1">
    <property type="protein sequence ID" value="XP_019859535.1"/>
    <property type="gene ID" value="LOC109587752"/>
</dbReference>
<sequence length="344" mass="39191">MIDDRPDISLLIQWLEPLVDWQSFGYCLPGITQHDVLIIEAESSSVNDQKRKLYSKWLSVSPEATWNDVITALTIRRENTLAQNIKEMIEGHPSVPNISNGAAVGTTRQQEIKFSTKEDEEEVSCSLTELNKSFTSLMTKVRTAFDKKVASDSKLLTDITRWIETYMNWNDKLTNASLNETFKIIYPYYDFIECSLIVDMTEVFLKNFEFDDNNMMNIASELKDYKEKADKLRFSAQVKHLNDSLKTIYEEHIPDTSNMPMILMKLYNPWRSSNIHGLSLLIHSLLPVGYQQSIMKYITITSGAATSTVPVVSSLISKPTSGKHTLKAQHTWGNMLNATSIKQA</sequence>
<accession>A0AAN0JR42</accession>
<dbReference type="KEGG" id="aqu:109587752"/>
<keyword evidence="2" id="KW-1185">Reference proteome</keyword>
<organism evidence="1 2">
    <name type="scientific">Amphimedon queenslandica</name>
    <name type="common">Sponge</name>
    <dbReference type="NCBI Taxonomy" id="400682"/>
    <lineage>
        <taxon>Eukaryota</taxon>
        <taxon>Metazoa</taxon>
        <taxon>Porifera</taxon>
        <taxon>Demospongiae</taxon>
        <taxon>Heteroscleromorpha</taxon>
        <taxon>Haplosclerida</taxon>
        <taxon>Niphatidae</taxon>
        <taxon>Amphimedon</taxon>
    </lineage>
</organism>
<protein>
    <recommendedName>
        <fullName evidence="3">Death domain-containing protein</fullName>
    </recommendedName>
</protein>